<dbReference type="GO" id="GO:0009536">
    <property type="term" value="C:plastid"/>
    <property type="evidence" value="ECO:0007669"/>
    <property type="project" value="TreeGrafter"/>
</dbReference>
<accession>A0A8T0G2S1</accession>
<reference evidence="2" key="1">
    <citation type="submission" date="2020-06" db="EMBL/GenBank/DDBJ databases">
        <title>WGS assembly of Ceratodon purpureus strain R40.</title>
        <authorList>
            <person name="Carey S.B."/>
            <person name="Jenkins J."/>
            <person name="Shu S."/>
            <person name="Lovell J.T."/>
            <person name="Sreedasyam A."/>
            <person name="Maumus F."/>
            <person name="Tiley G.P."/>
            <person name="Fernandez-Pozo N."/>
            <person name="Barry K."/>
            <person name="Chen C."/>
            <person name="Wang M."/>
            <person name="Lipzen A."/>
            <person name="Daum C."/>
            <person name="Saski C.A."/>
            <person name="Payton A.C."/>
            <person name="Mcbreen J.C."/>
            <person name="Conrad R.E."/>
            <person name="Kollar L.M."/>
            <person name="Olsson S."/>
            <person name="Huttunen S."/>
            <person name="Landis J.B."/>
            <person name="Wickett N.J."/>
            <person name="Johnson M.G."/>
            <person name="Rensing S.A."/>
            <person name="Grimwood J."/>
            <person name="Schmutz J."/>
            <person name="Mcdaniel S.F."/>
        </authorList>
    </citation>
    <scope>NUCLEOTIDE SEQUENCE</scope>
    <source>
        <strain evidence="2">R40</strain>
    </source>
</reference>
<dbReference type="EMBL" id="CM026433">
    <property type="protein sequence ID" value="KAG0553533.1"/>
    <property type="molecule type" value="Genomic_DNA"/>
</dbReference>
<evidence type="ECO:0000313" key="3">
    <source>
        <dbReference type="Proteomes" id="UP000822688"/>
    </source>
</evidence>
<name>A0A8T0G2S1_CERPU</name>
<dbReference type="PANTHER" id="PTHR36773">
    <property type="entry name" value="EXPRESSED PROTEIN"/>
    <property type="match status" value="1"/>
</dbReference>
<feature type="compositionally biased region" description="Basic and acidic residues" evidence="1">
    <location>
        <begin position="266"/>
        <end position="278"/>
    </location>
</feature>
<keyword evidence="3" id="KW-1185">Reference proteome</keyword>
<evidence type="ECO:0000256" key="1">
    <source>
        <dbReference type="SAM" id="MobiDB-lite"/>
    </source>
</evidence>
<feature type="region of interest" description="Disordered" evidence="1">
    <location>
        <begin position="260"/>
        <end position="283"/>
    </location>
</feature>
<dbReference type="Proteomes" id="UP000822688">
    <property type="component" value="Chromosome 12"/>
</dbReference>
<proteinExistence type="predicted"/>
<dbReference type="PANTHER" id="PTHR36773:SF1">
    <property type="entry name" value="EXPRESSED PROTEIN"/>
    <property type="match status" value="1"/>
</dbReference>
<sequence>MNPNLEFAGKEAHGPSHGDLSPFATVVAFDPVLPLARVPVPAGQGDDPAKGPYVLAFRNEETWRQAWRTCKEKIATQCEAGAKVGCSISAAQACARPWWQLSLPFFGSDDPLKREECEEREMRGCLVSSHERCTWYARETCDPVYANMRIAVPGAPIDRRFNGKPLRRPRVTRHDKLKVASMAEQAESPDSLEAAAVDVEEERSTLGVTTFRGRLLMQHERQDEWERMPMHWSSQAAHGLNSTSSQQDFPKEGWVGGLVHPAPRKVPVDNPKEHDSASSKHPLSPALEWLQKLQQSVISRFGS</sequence>
<gene>
    <name evidence="2" type="ORF">KC19_12G018400</name>
</gene>
<dbReference type="AlphaFoldDB" id="A0A8T0G2S1"/>
<dbReference type="OrthoDB" id="1928518at2759"/>
<comment type="caution">
    <text evidence="2">The sequence shown here is derived from an EMBL/GenBank/DDBJ whole genome shotgun (WGS) entry which is preliminary data.</text>
</comment>
<organism evidence="2 3">
    <name type="scientific">Ceratodon purpureus</name>
    <name type="common">Fire moss</name>
    <name type="synonym">Dicranum purpureum</name>
    <dbReference type="NCBI Taxonomy" id="3225"/>
    <lineage>
        <taxon>Eukaryota</taxon>
        <taxon>Viridiplantae</taxon>
        <taxon>Streptophyta</taxon>
        <taxon>Embryophyta</taxon>
        <taxon>Bryophyta</taxon>
        <taxon>Bryophytina</taxon>
        <taxon>Bryopsida</taxon>
        <taxon>Dicranidae</taxon>
        <taxon>Pseudoditrichales</taxon>
        <taxon>Ditrichaceae</taxon>
        <taxon>Ceratodon</taxon>
    </lineage>
</organism>
<evidence type="ECO:0000313" key="2">
    <source>
        <dbReference type="EMBL" id="KAG0553533.1"/>
    </source>
</evidence>
<protein>
    <submittedName>
        <fullName evidence="2">Uncharacterized protein</fullName>
    </submittedName>
</protein>